<name>A0A843VAB0_COLES</name>
<protein>
    <submittedName>
        <fullName evidence="1">Uncharacterized protein</fullName>
    </submittedName>
</protein>
<proteinExistence type="predicted"/>
<accession>A0A843VAB0</accession>
<gene>
    <name evidence="1" type="ORF">Taro_026011</name>
</gene>
<feature type="non-terminal residue" evidence="1">
    <location>
        <position position="107"/>
    </location>
</feature>
<evidence type="ECO:0000313" key="2">
    <source>
        <dbReference type="Proteomes" id="UP000652761"/>
    </source>
</evidence>
<keyword evidence="2" id="KW-1185">Reference proteome</keyword>
<evidence type="ECO:0000313" key="1">
    <source>
        <dbReference type="EMBL" id="MQL93361.1"/>
    </source>
</evidence>
<dbReference type="Proteomes" id="UP000652761">
    <property type="component" value="Unassembled WGS sequence"/>
</dbReference>
<feature type="non-terminal residue" evidence="1">
    <location>
        <position position="1"/>
    </location>
</feature>
<organism evidence="1 2">
    <name type="scientific">Colocasia esculenta</name>
    <name type="common">Wild taro</name>
    <name type="synonym">Arum esculentum</name>
    <dbReference type="NCBI Taxonomy" id="4460"/>
    <lineage>
        <taxon>Eukaryota</taxon>
        <taxon>Viridiplantae</taxon>
        <taxon>Streptophyta</taxon>
        <taxon>Embryophyta</taxon>
        <taxon>Tracheophyta</taxon>
        <taxon>Spermatophyta</taxon>
        <taxon>Magnoliopsida</taxon>
        <taxon>Liliopsida</taxon>
        <taxon>Araceae</taxon>
        <taxon>Aroideae</taxon>
        <taxon>Colocasieae</taxon>
        <taxon>Colocasia</taxon>
    </lineage>
</organism>
<sequence length="107" mass="11942">ALVVGGTNTSRRTGPQLVLFPVPHFRELRPESLKVRESRRLPNCLLVLDRIVAEQGLRHLQQCNFLSLYTSGYAPGSVVQTCVNDIPCEASTRSREAESCQARYQAN</sequence>
<reference evidence="1" key="1">
    <citation type="submission" date="2017-07" db="EMBL/GenBank/DDBJ databases">
        <title>Taro Niue Genome Assembly and Annotation.</title>
        <authorList>
            <person name="Atibalentja N."/>
            <person name="Keating K."/>
            <person name="Fields C.J."/>
        </authorList>
    </citation>
    <scope>NUCLEOTIDE SEQUENCE</scope>
    <source>
        <strain evidence="1">Niue_2</strain>
        <tissue evidence="1">Leaf</tissue>
    </source>
</reference>
<dbReference type="AlphaFoldDB" id="A0A843VAB0"/>
<dbReference type="EMBL" id="NMUH01001553">
    <property type="protein sequence ID" value="MQL93361.1"/>
    <property type="molecule type" value="Genomic_DNA"/>
</dbReference>
<comment type="caution">
    <text evidence="1">The sequence shown here is derived from an EMBL/GenBank/DDBJ whole genome shotgun (WGS) entry which is preliminary data.</text>
</comment>